<comment type="catalytic activity">
    <reaction evidence="12">
        <text>adenylyl-molybdopterin + molybdate = Mo-molybdopterin + AMP + H(+)</text>
        <dbReference type="Rhea" id="RHEA:35047"/>
        <dbReference type="ChEBI" id="CHEBI:15378"/>
        <dbReference type="ChEBI" id="CHEBI:36264"/>
        <dbReference type="ChEBI" id="CHEBI:62727"/>
        <dbReference type="ChEBI" id="CHEBI:71302"/>
        <dbReference type="ChEBI" id="CHEBI:456215"/>
        <dbReference type="EC" id="2.10.1.1"/>
    </reaction>
</comment>
<keyword evidence="10 13" id="KW-0460">Magnesium</keyword>
<keyword evidence="7 13" id="KW-0500">Molybdenum</keyword>
<dbReference type="EC" id="2.10.1.1" evidence="5 13"/>
<evidence type="ECO:0000259" key="14">
    <source>
        <dbReference type="SMART" id="SM00852"/>
    </source>
</evidence>
<dbReference type="PANTHER" id="PTHR10192">
    <property type="entry name" value="MOLYBDOPTERIN BIOSYNTHESIS PROTEIN"/>
    <property type="match status" value="1"/>
</dbReference>
<evidence type="ECO:0000313" key="16">
    <source>
        <dbReference type="Proteomes" id="UP000503287"/>
    </source>
</evidence>
<dbReference type="Gene3D" id="2.170.190.11">
    <property type="entry name" value="Molybdopterin biosynthesis moea protein, domain 3"/>
    <property type="match status" value="1"/>
</dbReference>
<dbReference type="PROSITE" id="PS01079">
    <property type="entry name" value="MOCF_BIOSYNTHESIS_2"/>
    <property type="match status" value="1"/>
</dbReference>
<dbReference type="InterPro" id="IPR038987">
    <property type="entry name" value="MoeA-like"/>
</dbReference>
<dbReference type="Gene3D" id="3.90.105.10">
    <property type="entry name" value="Molybdopterin biosynthesis moea protein, domain 2"/>
    <property type="match status" value="1"/>
</dbReference>
<accession>A0A6G6SIA7</accession>
<dbReference type="Gene3D" id="2.40.340.10">
    <property type="entry name" value="MoeA, C-terminal, domain IV"/>
    <property type="match status" value="1"/>
</dbReference>
<dbReference type="InterPro" id="IPR036688">
    <property type="entry name" value="MoeA_C_domain_IV_sf"/>
</dbReference>
<evidence type="ECO:0000256" key="2">
    <source>
        <dbReference type="ARBA" id="ARBA00002901"/>
    </source>
</evidence>
<dbReference type="InterPro" id="IPR001453">
    <property type="entry name" value="MoaB/Mog_dom"/>
</dbReference>
<evidence type="ECO:0000256" key="11">
    <source>
        <dbReference type="ARBA" id="ARBA00023150"/>
    </source>
</evidence>
<feature type="domain" description="MoaB/Mog" evidence="14">
    <location>
        <begin position="183"/>
        <end position="320"/>
    </location>
</feature>
<dbReference type="AlphaFoldDB" id="A0A6G6SIA7"/>
<comment type="pathway">
    <text evidence="3 13">Cofactor biosynthesis; molybdopterin biosynthesis.</text>
</comment>
<dbReference type="GO" id="GO:0006777">
    <property type="term" value="P:Mo-molybdopterin cofactor biosynthetic process"/>
    <property type="evidence" value="ECO:0007669"/>
    <property type="project" value="UniProtKB-UniRule"/>
</dbReference>
<dbReference type="Proteomes" id="UP000503287">
    <property type="component" value="Chromosome"/>
</dbReference>
<dbReference type="Pfam" id="PF03453">
    <property type="entry name" value="MoeA_N"/>
    <property type="match status" value="1"/>
</dbReference>
<gene>
    <name evidence="15" type="primary">moeA</name>
    <name evidence="15" type="ORF">GTH24_05695</name>
</gene>
<dbReference type="Gene3D" id="3.40.980.10">
    <property type="entry name" value="MoaB/Mog-like domain"/>
    <property type="match status" value="1"/>
</dbReference>
<dbReference type="NCBIfam" id="NF007960">
    <property type="entry name" value="PRK10680.1"/>
    <property type="match status" value="1"/>
</dbReference>
<keyword evidence="9 13" id="KW-0479">Metal-binding</keyword>
<evidence type="ECO:0000256" key="9">
    <source>
        <dbReference type="ARBA" id="ARBA00022723"/>
    </source>
</evidence>
<dbReference type="Pfam" id="PF03454">
    <property type="entry name" value="MoeA_C"/>
    <property type="match status" value="1"/>
</dbReference>
<evidence type="ECO:0000313" key="15">
    <source>
        <dbReference type="EMBL" id="QIF93410.1"/>
    </source>
</evidence>
<reference evidence="15 16" key="1">
    <citation type="submission" date="2020-01" db="EMBL/GenBank/DDBJ databases">
        <title>The genomic epidemiology of tigecycline resistance gene tet(X) variants in a swine farm in China.</title>
        <authorList>
            <person name="Peng K."/>
            <person name="Li R."/>
        </authorList>
    </citation>
    <scope>NUCLEOTIDE SEQUENCE [LARGE SCALE GENOMIC DNA]</scope>
    <source>
        <strain evidence="15 16">ZN3</strain>
    </source>
</reference>
<dbReference type="NCBIfam" id="TIGR00177">
    <property type="entry name" value="molyb_syn"/>
    <property type="match status" value="1"/>
</dbReference>
<dbReference type="SUPFAM" id="SSF63882">
    <property type="entry name" value="MoeA N-terminal region -like"/>
    <property type="match status" value="1"/>
</dbReference>
<protein>
    <recommendedName>
        <fullName evidence="6 13">Molybdopterin molybdenumtransferase</fullName>
        <ecNumber evidence="5 13">2.10.1.1</ecNumber>
    </recommendedName>
</protein>
<comment type="similarity">
    <text evidence="4 13">Belongs to the MoeA family.</text>
</comment>
<proteinExistence type="inferred from homology"/>
<dbReference type="InterPro" id="IPR005110">
    <property type="entry name" value="MoeA_linker/N"/>
</dbReference>
<evidence type="ECO:0000256" key="13">
    <source>
        <dbReference type="RuleBase" id="RU365090"/>
    </source>
</evidence>
<dbReference type="SUPFAM" id="SSF53218">
    <property type="entry name" value="Molybdenum cofactor biosynthesis proteins"/>
    <property type="match status" value="1"/>
</dbReference>
<dbReference type="PANTHER" id="PTHR10192:SF5">
    <property type="entry name" value="GEPHYRIN"/>
    <property type="match status" value="1"/>
</dbReference>
<evidence type="ECO:0000256" key="3">
    <source>
        <dbReference type="ARBA" id="ARBA00005046"/>
    </source>
</evidence>
<dbReference type="RefSeq" id="WP_072070531.1">
    <property type="nucleotide sequence ID" value="NZ_CP047344.1"/>
</dbReference>
<evidence type="ECO:0000256" key="7">
    <source>
        <dbReference type="ARBA" id="ARBA00022505"/>
    </source>
</evidence>
<evidence type="ECO:0000256" key="4">
    <source>
        <dbReference type="ARBA" id="ARBA00010763"/>
    </source>
</evidence>
<dbReference type="Pfam" id="PF00994">
    <property type="entry name" value="MoCF_biosynth"/>
    <property type="match status" value="1"/>
</dbReference>
<dbReference type="InterPro" id="IPR005111">
    <property type="entry name" value="MoeA_C_domain_IV"/>
</dbReference>
<evidence type="ECO:0000256" key="1">
    <source>
        <dbReference type="ARBA" id="ARBA00001946"/>
    </source>
</evidence>
<keyword evidence="11 13" id="KW-0501">Molybdenum cofactor biosynthesis</keyword>
<evidence type="ECO:0000256" key="12">
    <source>
        <dbReference type="ARBA" id="ARBA00047317"/>
    </source>
</evidence>
<evidence type="ECO:0000256" key="5">
    <source>
        <dbReference type="ARBA" id="ARBA00013269"/>
    </source>
</evidence>
<dbReference type="InterPro" id="IPR036135">
    <property type="entry name" value="MoeA_linker/N_sf"/>
</dbReference>
<evidence type="ECO:0000256" key="10">
    <source>
        <dbReference type="ARBA" id="ARBA00022842"/>
    </source>
</evidence>
<dbReference type="FunFam" id="2.170.190.11:FF:000001">
    <property type="entry name" value="Molybdopterin molybdenumtransferase"/>
    <property type="match status" value="1"/>
</dbReference>
<evidence type="ECO:0000256" key="8">
    <source>
        <dbReference type="ARBA" id="ARBA00022679"/>
    </source>
</evidence>
<comment type="function">
    <text evidence="2 13">Catalyzes the insertion of molybdate into adenylated molybdopterin with the concomitant release of AMP.</text>
</comment>
<evidence type="ECO:0000256" key="6">
    <source>
        <dbReference type="ARBA" id="ARBA00021108"/>
    </source>
</evidence>
<dbReference type="SMART" id="SM00852">
    <property type="entry name" value="MoCF_biosynth"/>
    <property type="match status" value="1"/>
</dbReference>
<sequence>MSQCHVSGLLSLDEALEKLLEKPLAITDTLNIPLNNAADYILSADITSPLNVPPFDNSAMDGYGLRYADLDTQTPLPVAGKSFAGIPFEGELPAGQCVRIMTGAMVPTGVDTVIMQEEAEVTEHGVHFSQPAKKGQNIRRIGEDIKENDIVLSAGTKLSTAQLPLIASLGIATVQVYRRLKVAVFSTGDELQTIGQPLKTGQIYDTNRFAVRLMLEKLGCEVLDLGVIPDSPEKLRETFKKADQEADLVISSGGVSVGEADYTKQILDEIGEIGFWKLAIKPGKPFAFGRLHNAWFCGLPGNPVSATVTFYQLVQPLIARLSGFSHWKAPQRFQAIAQSPLKKSVGRLDFQRGIASINAEGVWQVDTSGHQGSHVYSSFSVANCFIVLERERGKVAAGETVTIELFNSLLKSE</sequence>
<dbReference type="UniPathway" id="UPA00344"/>
<dbReference type="SUPFAM" id="SSF63867">
    <property type="entry name" value="MoeA C-terminal domain-like"/>
    <property type="match status" value="1"/>
</dbReference>
<keyword evidence="16" id="KW-1185">Reference proteome</keyword>
<comment type="cofactor">
    <cofactor evidence="1 13">
        <name>Mg(2+)</name>
        <dbReference type="ChEBI" id="CHEBI:18420"/>
    </cofactor>
</comment>
<dbReference type="GO" id="GO:0061599">
    <property type="term" value="F:molybdopterin molybdotransferase activity"/>
    <property type="evidence" value="ECO:0007669"/>
    <property type="project" value="UniProtKB-UniRule"/>
</dbReference>
<dbReference type="FunFam" id="3.40.980.10:FF:000004">
    <property type="entry name" value="Molybdopterin molybdenumtransferase"/>
    <property type="match status" value="1"/>
</dbReference>
<dbReference type="CDD" id="cd00887">
    <property type="entry name" value="MoeA"/>
    <property type="match status" value="1"/>
</dbReference>
<organism evidence="15 16">
    <name type="scientific">Proteus vulgaris</name>
    <dbReference type="NCBI Taxonomy" id="585"/>
    <lineage>
        <taxon>Bacteria</taxon>
        <taxon>Pseudomonadati</taxon>
        <taxon>Pseudomonadota</taxon>
        <taxon>Gammaproteobacteria</taxon>
        <taxon>Enterobacterales</taxon>
        <taxon>Morganellaceae</taxon>
        <taxon>Proteus</taxon>
    </lineage>
</organism>
<dbReference type="EMBL" id="CP047344">
    <property type="protein sequence ID" value="QIF93410.1"/>
    <property type="molecule type" value="Genomic_DNA"/>
</dbReference>
<dbReference type="GO" id="GO:0046872">
    <property type="term" value="F:metal ion binding"/>
    <property type="evidence" value="ECO:0007669"/>
    <property type="project" value="UniProtKB-UniRule"/>
</dbReference>
<dbReference type="InterPro" id="IPR036425">
    <property type="entry name" value="MoaB/Mog-like_dom_sf"/>
</dbReference>
<dbReference type="InterPro" id="IPR008284">
    <property type="entry name" value="MoCF_biosynth_CS"/>
</dbReference>
<dbReference type="GO" id="GO:0005829">
    <property type="term" value="C:cytosol"/>
    <property type="evidence" value="ECO:0007669"/>
    <property type="project" value="TreeGrafter"/>
</dbReference>
<name>A0A6G6SIA7_PROVU</name>
<dbReference type="FunFam" id="2.40.340.10:FF:000003">
    <property type="entry name" value="Molybdopterin molybdenumtransferase"/>
    <property type="match status" value="1"/>
</dbReference>
<dbReference type="NCBIfam" id="NF045515">
    <property type="entry name" value="Glp_gephyrin"/>
    <property type="match status" value="1"/>
</dbReference>
<keyword evidence="8 13" id="KW-0808">Transferase</keyword>